<organism evidence="1">
    <name type="scientific">Podoviridae sp. ctBev14</name>
    <dbReference type="NCBI Taxonomy" id="2823556"/>
    <lineage>
        <taxon>Viruses</taxon>
        <taxon>Duplodnaviria</taxon>
        <taxon>Heunggongvirae</taxon>
        <taxon>Uroviricota</taxon>
        <taxon>Caudoviricetes</taxon>
    </lineage>
</organism>
<accession>A0A8S5LAS2</accession>
<name>A0A8S5LAS2_9CAUD</name>
<reference evidence="1" key="1">
    <citation type="journal article" date="2021" name="Proc. Natl. Acad. Sci. U.S.A.">
        <title>A Catalog of Tens of Thousands of Viruses from Human Metagenomes Reveals Hidden Associations with Chronic Diseases.</title>
        <authorList>
            <person name="Tisza M.J."/>
            <person name="Buck C.B."/>
        </authorList>
    </citation>
    <scope>NUCLEOTIDE SEQUENCE</scope>
    <source>
        <strain evidence="1">CtBev14</strain>
    </source>
</reference>
<evidence type="ECO:0000313" key="1">
    <source>
        <dbReference type="EMBL" id="DAD67108.1"/>
    </source>
</evidence>
<protein>
    <submittedName>
        <fullName evidence="1">Spore germination protein</fullName>
    </submittedName>
</protein>
<dbReference type="EMBL" id="BK014667">
    <property type="protein sequence ID" value="DAD67108.1"/>
    <property type="molecule type" value="Genomic_DNA"/>
</dbReference>
<proteinExistence type="predicted"/>
<sequence length="176" mass="19186">MAIIQLMHKEEVGKTTEVVDGHVEVKINNEGNVKFERTEAGLKGEVALPEVKVSVTKVEIVDNKVKVTKSDDTTEELPLPAQAIDVKLKGAELTADNKLKLTLTDDSVIEADLAKFVDAPKAASEYWTEIKALPDFKATFVELLKSPEAKAALLEILKGDEVQNLSGETKGYLLAK</sequence>